<dbReference type="GeneID" id="9989027"/>
<proteinExistence type="inferred from homology"/>
<dbReference type="Proteomes" id="UP000465846">
    <property type="component" value="Chromosome"/>
</dbReference>
<dbReference type="AlphaFoldDB" id="A0A482SYD4"/>
<dbReference type="RefSeq" id="WP_006056015.1">
    <property type="nucleotide sequence ID" value="NZ_CP048739.1"/>
</dbReference>
<protein>
    <submittedName>
        <fullName evidence="3">YjbQ family protein</fullName>
    </submittedName>
</protein>
<evidence type="ECO:0000313" key="4">
    <source>
        <dbReference type="Proteomes" id="UP000294028"/>
    </source>
</evidence>
<dbReference type="PANTHER" id="PTHR30615:SF8">
    <property type="entry name" value="UPF0047 PROTEIN C4A8.02C"/>
    <property type="match status" value="1"/>
</dbReference>
<dbReference type="PROSITE" id="PS01314">
    <property type="entry name" value="UPF0047"/>
    <property type="match status" value="1"/>
</dbReference>
<dbReference type="EMBL" id="CP048739">
    <property type="protein sequence ID" value="QIB75574.1"/>
    <property type="molecule type" value="Genomic_DNA"/>
</dbReference>
<dbReference type="SUPFAM" id="SSF111038">
    <property type="entry name" value="YjbQ-like"/>
    <property type="match status" value="1"/>
</dbReference>
<reference evidence="2 5" key="2">
    <citation type="submission" date="2020-02" db="EMBL/GenBank/DDBJ databases">
        <title>Whole genome sequence of Halogeometricum borinquense strain wsp4.</title>
        <authorList>
            <person name="Verma D.K."/>
            <person name="Gopal K."/>
            <person name="Prasad E.S."/>
        </authorList>
    </citation>
    <scope>NUCLEOTIDE SEQUENCE [LARGE SCALE GENOMIC DNA]</scope>
    <source>
        <strain evidence="2">Wsp4</strain>
        <strain evidence="5">wsp4</strain>
    </source>
</reference>
<sequence length="130" mass="14110">MALEVQTGQRVEVVDVTSDVAATVPDDLDTGVCTVFVPHTTAGIIVNEHERRLMSDLERLLEHLAPRGDDYAHDEIDDNADAHMRAALLGSSVSIPVENGELGLGTWQSVMFAECDGPRTRELRVTTTPA</sequence>
<dbReference type="PIRSF" id="PIRSF004681">
    <property type="entry name" value="UCP004681"/>
    <property type="match status" value="1"/>
</dbReference>
<dbReference type="Gene3D" id="2.60.120.460">
    <property type="entry name" value="YjbQ-like"/>
    <property type="match status" value="1"/>
</dbReference>
<evidence type="ECO:0000256" key="1">
    <source>
        <dbReference type="ARBA" id="ARBA00005534"/>
    </source>
</evidence>
<name>A0A482SYD4_9EURY</name>
<dbReference type="NCBIfam" id="TIGR00149">
    <property type="entry name" value="TIGR00149_YjbQ"/>
    <property type="match status" value="1"/>
</dbReference>
<dbReference type="OMA" id="TWQGIFF"/>
<comment type="similarity">
    <text evidence="1">Belongs to the UPF0047 family.</text>
</comment>
<gene>
    <name evidence="3" type="ORF">ELS19_19045</name>
    <name evidence="2" type="ORF">G3I44_15505</name>
</gene>
<dbReference type="EMBL" id="RZHH01000003">
    <property type="protein sequence ID" value="RYJ08594.1"/>
    <property type="molecule type" value="Genomic_DNA"/>
</dbReference>
<dbReference type="Proteomes" id="UP000294028">
    <property type="component" value="Unassembled WGS sequence"/>
</dbReference>
<organism evidence="3 4">
    <name type="scientific">Halogeometricum borinquense</name>
    <dbReference type="NCBI Taxonomy" id="60847"/>
    <lineage>
        <taxon>Archaea</taxon>
        <taxon>Methanobacteriati</taxon>
        <taxon>Methanobacteriota</taxon>
        <taxon>Stenosarchaea group</taxon>
        <taxon>Halobacteria</taxon>
        <taxon>Halobacteriales</taxon>
        <taxon>Haloferacaceae</taxon>
        <taxon>Halogeometricum</taxon>
    </lineage>
</organism>
<dbReference type="Pfam" id="PF01894">
    <property type="entry name" value="YjbQ"/>
    <property type="match status" value="1"/>
</dbReference>
<dbReference type="InterPro" id="IPR035917">
    <property type="entry name" value="YjbQ-like_sf"/>
</dbReference>
<accession>A0A482SYD4</accession>
<dbReference type="InterPro" id="IPR001602">
    <property type="entry name" value="UPF0047_YjbQ-like"/>
</dbReference>
<reference evidence="3 4" key="1">
    <citation type="submission" date="2018-12" db="EMBL/GenBank/DDBJ databases">
        <title>Genome analysis provides insights into bioremediation potentialities of Halogeometricum borinquense strain N11.</title>
        <authorList>
            <person name="Najjari A."/>
            <person name="Youssef N."/>
            <person name="Fhoula I."/>
            <person name="Ben Dhia O."/>
            <person name="Mahjoubi M."/>
            <person name="Ouzari H.I."/>
            <person name="Cherif A."/>
        </authorList>
    </citation>
    <scope>NUCLEOTIDE SEQUENCE [LARGE SCALE GENOMIC DNA]</scope>
    <source>
        <strain evidence="3 4">N11</strain>
    </source>
</reference>
<evidence type="ECO:0000313" key="5">
    <source>
        <dbReference type="Proteomes" id="UP000465846"/>
    </source>
</evidence>
<dbReference type="PANTHER" id="PTHR30615">
    <property type="entry name" value="UNCHARACTERIZED PROTEIN YJBQ-RELATED"/>
    <property type="match status" value="1"/>
</dbReference>
<evidence type="ECO:0000313" key="2">
    <source>
        <dbReference type="EMBL" id="QIB75574.1"/>
    </source>
</evidence>
<evidence type="ECO:0000313" key="3">
    <source>
        <dbReference type="EMBL" id="RYJ08594.1"/>
    </source>
</evidence>